<evidence type="ECO:0000256" key="5">
    <source>
        <dbReference type="ARBA" id="ARBA00022982"/>
    </source>
</evidence>
<evidence type="ECO:0000256" key="4">
    <source>
        <dbReference type="ARBA" id="ARBA00022737"/>
    </source>
</evidence>
<dbReference type="PROSITE" id="PS51379">
    <property type="entry name" value="4FE4S_FER_2"/>
    <property type="match status" value="2"/>
</dbReference>
<keyword evidence="10" id="KW-1185">Reference proteome</keyword>
<dbReference type="InterPro" id="IPR050954">
    <property type="entry name" value="ET_IronSulfur_Cluster-Binding"/>
</dbReference>
<feature type="domain" description="4Fe-4S ferredoxin-type" evidence="8">
    <location>
        <begin position="84"/>
        <end position="113"/>
    </location>
</feature>
<dbReference type="PANTHER" id="PTHR43177">
    <property type="entry name" value="PROTEIN NRFC"/>
    <property type="match status" value="1"/>
</dbReference>
<evidence type="ECO:0000313" key="9">
    <source>
        <dbReference type="EMBL" id="BCA89147.1"/>
    </source>
</evidence>
<dbReference type="GO" id="GO:0046872">
    <property type="term" value="F:metal ion binding"/>
    <property type="evidence" value="ECO:0007669"/>
    <property type="project" value="UniProtKB-KW"/>
</dbReference>
<evidence type="ECO:0000256" key="6">
    <source>
        <dbReference type="ARBA" id="ARBA00023004"/>
    </source>
</evidence>
<reference evidence="10" key="1">
    <citation type="journal article" date="2020" name="Microbiol. Resour. Announc.">
        <title>Complete Genome Sequence of Adlercreutzia sp. Strain 8CFCBH1, a Potent Producer of Equol, Isolated from Healthy Japanese Feces.</title>
        <authorList>
            <person name="Ogata Y."/>
            <person name="Sakamoto M."/>
            <person name="Ohkuma M."/>
            <person name="Hattori M."/>
            <person name="Suda W."/>
        </authorList>
    </citation>
    <scope>NUCLEOTIDE SEQUENCE [LARGE SCALE GENOMIC DNA]</scope>
    <source>
        <strain evidence="10">8CFCBH1</strain>
    </source>
</reference>
<keyword evidence="2" id="KW-0004">4Fe-4S</keyword>
<keyword evidence="5" id="KW-0249">Electron transport</keyword>
<keyword evidence="6" id="KW-0408">Iron</keyword>
<feature type="domain" description="4Fe-4S ferredoxin-type" evidence="8">
    <location>
        <begin position="49"/>
        <end position="82"/>
    </location>
</feature>
<dbReference type="AlphaFoldDB" id="A0A6F8SN35"/>
<keyword evidence="1" id="KW-0813">Transport</keyword>
<dbReference type="Gene3D" id="3.30.70.20">
    <property type="match status" value="2"/>
</dbReference>
<protein>
    <submittedName>
        <fullName evidence="9">Anaerobic dimethyl sulfoxide reductase chain B</fullName>
    </submittedName>
</protein>
<gene>
    <name evidence="9" type="primary">dmsB_3</name>
    <name evidence="9" type="ORF">ADCFC_16440</name>
</gene>
<dbReference type="RefSeq" id="WP_173113828.1">
    <property type="nucleotide sequence ID" value="NZ_AP022829.1"/>
</dbReference>
<sequence length="184" mass="20023">MAVQYGFFVDGTRCVKCFSCEVACQQWHGLKAGTWLRRTVFETVEGKFPSVTRRFTSLSCMHCEDPACVAVCPVGALSKRDEDGLVVVDSARCIGCRSCALGCPFDVPRYREDKTMDKCDGCLSLGRAPGEEPRCVLTCPTRALHFGPLSEMESLASAKGGARMEGETAPSVFVAHRLKPISES</sequence>
<dbReference type="KEGG" id="ahat:ADCFC_17660"/>
<dbReference type="PANTHER" id="PTHR43177:SF5">
    <property type="entry name" value="ANAEROBIC DIMETHYL SULFOXIDE REDUCTASE CHAIN B-RELATED"/>
    <property type="match status" value="1"/>
</dbReference>
<keyword evidence="7" id="KW-0411">Iron-sulfur</keyword>
<evidence type="ECO:0000256" key="2">
    <source>
        <dbReference type="ARBA" id="ARBA00022485"/>
    </source>
</evidence>
<evidence type="ECO:0000256" key="3">
    <source>
        <dbReference type="ARBA" id="ARBA00022723"/>
    </source>
</evidence>
<dbReference type="Proteomes" id="UP000501727">
    <property type="component" value="Chromosome"/>
</dbReference>
<evidence type="ECO:0000313" key="10">
    <source>
        <dbReference type="Proteomes" id="UP000501727"/>
    </source>
</evidence>
<evidence type="ECO:0000256" key="1">
    <source>
        <dbReference type="ARBA" id="ARBA00022448"/>
    </source>
</evidence>
<dbReference type="SUPFAM" id="SSF54862">
    <property type="entry name" value="4Fe-4S ferredoxins"/>
    <property type="match status" value="1"/>
</dbReference>
<accession>A0A6F8SN35</accession>
<keyword evidence="4" id="KW-0677">Repeat</keyword>
<dbReference type="EMBL" id="AP022829">
    <property type="protein sequence ID" value="BCA89147.1"/>
    <property type="molecule type" value="Genomic_DNA"/>
</dbReference>
<keyword evidence="3" id="KW-0479">Metal-binding</keyword>
<dbReference type="CDD" id="cd16371">
    <property type="entry name" value="DMSOR_beta_like"/>
    <property type="match status" value="1"/>
</dbReference>
<name>A0A6F8SN35_9ACTN</name>
<dbReference type="InterPro" id="IPR017900">
    <property type="entry name" value="4Fe4S_Fe_S_CS"/>
</dbReference>
<evidence type="ECO:0000259" key="8">
    <source>
        <dbReference type="PROSITE" id="PS51379"/>
    </source>
</evidence>
<organism evidence="9 10">
    <name type="scientific">Adlercreutzia hattorii</name>
    <dbReference type="NCBI Taxonomy" id="2707299"/>
    <lineage>
        <taxon>Bacteria</taxon>
        <taxon>Bacillati</taxon>
        <taxon>Actinomycetota</taxon>
        <taxon>Coriobacteriia</taxon>
        <taxon>Eggerthellales</taxon>
        <taxon>Eggerthellaceae</taxon>
        <taxon>Adlercreutzia</taxon>
    </lineage>
</organism>
<dbReference type="GO" id="GO:0051539">
    <property type="term" value="F:4 iron, 4 sulfur cluster binding"/>
    <property type="evidence" value="ECO:0007669"/>
    <property type="project" value="UniProtKB-KW"/>
</dbReference>
<proteinExistence type="predicted"/>
<dbReference type="PROSITE" id="PS00198">
    <property type="entry name" value="4FE4S_FER_1"/>
    <property type="match status" value="1"/>
</dbReference>
<dbReference type="InterPro" id="IPR017896">
    <property type="entry name" value="4Fe4S_Fe-S-bd"/>
</dbReference>
<evidence type="ECO:0000256" key="7">
    <source>
        <dbReference type="ARBA" id="ARBA00023014"/>
    </source>
</evidence>
<reference evidence="10" key="2">
    <citation type="submission" date="2020-03" db="EMBL/GenBank/DDBJ databases">
        <title>Complete Genome Sequence of Adlercreutzia sp. strain 8CFCBH1 Producing Equol, Isolated from Healthy Japanese Feces.</title>
        <authorList>
            <person name="Ogata Y."/>
            <person name="Sakamoto M."/>
            <person name="Ohkuma M."/>
            <person name="Hattori M."/>
            <person name="Suda W."/>
        </authorList>
    </citation>
    <scope>NUCLEOTIDE SEQUENCE [LARGE SCALE GENOMIC DNA]</scope>
    <source>
        <strain evidence="10">8CFCBH1</strain>
    </source>
</reference>
<dbReference type="Pfam" id="PF13247">
    <property type="entry name" value="Fer4_11"/>
    <property type="match status" value="1"/>
</dbReference>